<feature type="region of interest" description="Disordered" evidence="1">
    <location>
        <begin position="39"/>
        <end position="67"/>
    </location>
</feature>
<dbReference type="PANTHER" id="PTHR35486:SF1">
    <property type="entry name" value="OS02G0689500 PROTEIN"/>
    <property type="match status" value="1"/>
</dbReference>
<name>A0AAN9EK75_CROPI</name>
<proteinExistence type="predicted"/>
<accession>A0AAN9EK75</accession>
<comment type="caution">
    <text evidence="2">The sequence shown here is derived from an EMBL/GenBank/DDBJ whole genome shotgun (WGS) entry which is preliminary data.</text>
</comment>
<protein>
    <submittedName>
        <fullName evidence="2">Uncharacterized protein</fullName>
    </submittedName>
</protein>
<keyword evidence="3" id="KW-1185">Reference proteome</keyword>
<evidence type="ECO:0000313" key="3">
    <source>
        <dbReference type="Proteomes" id="UP001372338"/>
    </source>
</evidence>
<evidence type="ECO:0000313" key="2">
    <source>
        <dbReference type="EMBL" id="KAK7256260.1"/>
    </source>
</evidence>
<sequence length="280" mass="31174">MRCKKHISDPSSTVGVCATCLRERLTSLIEAQAQLPRVSSRASDECSRNSSNLNPNPPPPKHIFPRSVSPYVSGRKSDFASSWNGRDDREQRFFSTPQVGPTFYGVASAVNGNTNRWKKRFSKFLIFSNPFRSRSEKFKLDASCEQSSSASSPSWFSTILQDHRRNRCRFGMSPARTENFPDDCNRTPAASGYSSEATPWWRRTPSSANSTRRSRSGIEKSVSDSGLAFCMSPLVRWNHKGLPPETVAAAASKPHLSTAASFCANRSRKLADFGKVNHNR</sequence>
<feature type="region of interest" description="Disordered" evidence="1">
    <location>
        <begin position="195"/>
        <end position="219"/>
    </location>
</feature>
<dbReference type="AlphaFoldDB" id="A0AAN9EK75"/>
<evidence type="ECO:0000256" key="1">
    <source>
        <dbReference type="SAM" id="MobiDB-lite"/>
    </source>
</evidence>
<reference evidence="2 3" key="1">
    <citation type="submission" date="2024-01" db="EMBL/GenBank/DDBJ databases">
        <title>The genomes of 5 underutilized Papilionoideae crops provide insights into root nodulation and disease resistanc.</title>
        <authorList>
            <person name="Yuan L."/>
        </authorList>
    </citation>
    <scope>NUCLEOTIDE SEQUENCE [LARGE SCALE GENOMIC DNA]</scope>
    <source>
        <strain evidence="2">ZHUSHIDOU_FW_LH</strain>
        <tissue evidence="2">Leaf</tissue>
    </source>
</reference>
<dbReference type="EMBL" id="JAYWIO010000006">
    <property type="protein sequence ID" value="KAK7256260.1"/>
    <property type="molecule type" value="Genomic_DNA"/>
</dbReference>
<organism evidence="2 3">
    <name type="scientific">Crotalaria pallida</name>
    <name type="common">Smooth rattlebox</name>
    <name type="synonym">Crotalaria striata</name>
    <dbReference type="NCBI Taxonomy" id="3830"/>
    <lineage>
        <taxon>Eukaryota</taxon>
        <taxon>Viridiplantae</taxon>
        <taxon>Streptophyta</taxon>
        <taxon>Embryophyta</taxon>
        <taxon>Tracheophyta</taxon>
        <taxon>Spermatophyta</taxon>
        <taxon>Magnoliopsida</taxon>
        <taxon>eudicotyledons</taxon>
        <taxon>Gunneridae</taxon>
        <taxon>Pentapetalae</taxon>
        <taxon>rosids</taxon>
        <taxon>fabids</taxon>
        <taxon>Fabales</taxon>
        <taxon>Fabaceae</taxon>
        <taxon>Papilionoideae</taxon>
        <taxon>50 kb inversion clade</taxon>
        <taxon>genistoids sensu lato</taxon>
        <taxon>core genistoids</taxon>
        <taxon>Crotalarieae</taxon>
        <taxon>Crotalaria</taxon>
    </lineage>
</organism>
<dbReference type="Proteomes" id="UP001372338">
    <property type="component" value="Unassembled WGS sequence"/>
</dbReference>
<gene>
    <name evidence="2" type="ORF">RIF29_29699</name>
</gene>
<dbReference type="PANTHER" id="PTHR35486">
    <property type="entry name" value="EXPRESSED PROTEIN"/>
    <property type="match status" value="1"/>
</dbReference>